<dbReference type="InterPro" id="IPR001466">
    <property type="entry name" value="Beta-lactam-related"/>
</dbReference>
<dbReference type="InterPro" id="IPR012338">
    <property type="entry name" value="Beta-lactam/transpept-like"/>
</dbReference>
<dbReference type="InterPro" id="IPR050789">
    <property type="entry name" value="Diverse_Enzym_Activities"/>
</dbReference>
<dbReference type="SUPFAM" id="SSF56601">
    <property type="entry name" value="beta-lactamase/transpeptidase-like"/>
    <property type="match status" value="1"/>
</dbReference>
<dbReference type="OrthoDB" id="9773047at2"/>
<dbReference type="Proteomes" id="UP000185221">
    <property type="component" value="Unassembled WGS sequence"/>
</dbReference>
<evidence type="ECO:0000259" key="1">
    <source>
        <dbReference type="Pfam" id="PF00144"/>
    </source>
</evidence>
<dbReference type="PROSITE" id="PS51257">
    <property type="entry name" value="PROKAR_LIPOPROTEIN"/>
    <property type="match status" value="1"/>
</dbReference>
<dbReference type="Gene3D" id="3.40.710.10">
    <property type="entry name" value="DD-peptidase/beta-lactamase superfamily"/>
    <property type="match status" value="1"/>
</dbReference>
<reference evidence="3" key="1">
    <citation type="submission" date="2016-11" db="EMBL/GenBank/DDBJ databases">
        <authorList>
            <person name="Varghese N."/>
            <person name="Submissions S."/>
        </authorList>
    </citation>
    <scope>NUCLEOTIDE SEQUENCE [LARGE SCALE GENOMIC DNA]</scope>
    <source>
        <strain evidence="3">DSM 15292</strain>
    </source>
</reference>
<accession>A0A1N6G380</accession>
<evidence type="ECO:0000313" key="3">
    <source>
        <dbReference type="Proteomes" id="UP000185221"/>
    </source>
</evidence>
<dbReference type="EMBL" id="FSRC01000002">
    <property type="protein sequence ID" value="SIO02016.1"/>
    <property type="molecule type" value="Genomic_DNA"/>
</dbReference>
<dbReference type="PANTHER" id="PTHR43283">
    <property type="entry name" value="BETA-LACTAMASE-RELATED"/>
    <property type="match status" value="1"/>
</dbReference>
<name>A0A1N6G380_9BACT</name>
<gene>
    <name evidence="2" type="ORF">SAMN05444394_2935</name>
</gene>
<feature type="domain" description="Beta-lactamase-related" evidence="1">
    <location>
        <begin position="68"/>
        <end position="370"/>
    </location>
</feature>
<dbReference type="Pfam" id="PF00144">
    <property type="entry name" value="Beta-lactamase"/>
    <property type="match status" value="1"/>
</dbReference>
<proteinExistence type="predicted"/>
<dbReference type="STRING" id="226505.SAMN05444394_2935"/>
<protein>
    <submittedName>
        <fullName evidence="2">CubicO group peptidase, beta-lactamase class C family</fullName>
    </submittedName>
</protein>
<evidence type="ECO:0000313" key="2">
    <source>
        <dbReference type="EMBL" id="SIO02016.1"/>
    </source>
</evidence>
<organism evidence="2 3">
    <name type="scientific">Algoriphagus halophilus</name>
    <dbReference type="NCBI Taxonomy" id="226505"/>
    <lineage>
        <taxon>Bacteria</taxon>
        <taxon>Pseudomonadati</taxon>
        <taxon>Bacteroidota</taxon>
        <taxon>Cytophagia</taxon>
        <taxon>Cytophagales</taxon>
        <taxon>Cyclobacteriaceae</taxon>
        <taxon>Algoriphagus</taxon>
    </lineage>
</organism>
<sequence length="396" mass="45077">MDLKNVIITSILLFFLLSCDNQNIENQFPKESWKESTFEAEGLNKAPFDDLLSGIENGVYGNVDQLLLIKNGKLVFDQSFTNDYEKISKGKSGVLGCGFATCEDSTIFGDYNYYHPNWHPYYQNQKIHTLQSVTKSIASIMIGVAIKEGKISSTDVRVVDFFEDYDLSMADESLKTATLENLLTMQLGMEWHEIDRPIDSTNTTGQLEASQDWIQFTLNQPMDTIPGTKWVYNSGASHLMSGIIKKATGLYIDEYAEKHLFTPLGIENYHWKKTPTGYTDTEGGLYLEAQDLAKIGFLMLRDGKWEGQQIISSEWVKKSVTKQVSFDKEKGYGYQWWRDDQDGIEIWACHGFGNQYLLVFPEYKTIVVVNSWNIFDAETEDILKATKTAVIQSNTQ</sequence>
<dbReference type="PANTHER" id="PTHR43283:SF7">
    <property type="entry name" value="BETA-LACTAMASE-RELATED DOMAIN-CONTAINING PROTEIN"/>
    <property type="match status" value="1"/>
</dbReference>
<keyword evidence="3" id="KW-1185">Reference proteome</keyword>
<dbReference type="AlphaFoldDB" id="A0A1N6G380"/>
<dbReference type="RefSeq" id="WP_074225723.1">
    <property type="nucleotide sequence ID" value="NZ_FSRC01000002.1"/>
</dbReference>